<proteinExistence type="predicted"/>
<dbReference type="AlphaFoldDB" id="A0A2M8EPC0"/>
<dbReference type="EMBL" id="PFSI01000036">
    <property type="protein sequence ID" value="PJC24517.1"/>
    <property type="molecule type" value="Genomic_DNA"/>
</dbReference>
<evidence type="ECO:0000256" key="1">
    <source>
        <dbReference type="SAM" id="Phobius"/>
    </source>
</evidence>
<evidence type="ECO:0000313" key="3">
    <source>
        <dbReference type="Proteomes" id="UP000230251"/>
    </source>
</evidence>
<gene>
    <name evidence="2" type="ORF">CO057_02525</name>
</gene>
<keyword evidence="1" id="KW-0472">Membrane</keyword>
<dbReference type="Pfam" id="PF11376">
    <property type="entry name" value="DUF3179"/>
    <property type="match status" value="1"/>
</dbReference>
<protein>
    <recommendedName>
        <fullName evidence="4">DUF3179 domain-containing protein</fullName>
    </recommendedName>
</protein>
<organism evidence="2 3">
    <name type="scientific">Candidatus Uhrbacteria bacterium CG_4_9_14_0_2_um_filter_41_50</name>
    <dbReference type="NCBI Taxonomy" id="1975031"/>
    <lineage>
        <taxon>Bacteria</taxon>
        <taxon>Candidatus Uhriibacteriota</taxon>
    </lineage>
</organism>
<sequence>MTIKQKNLLYGITFIIVAIGLIVGVRAWKINKIESLIEDGKLSTGLLENPISFDGEKYLVPPTDIHDAGEILPVINDPKFISISEADSFLADDVNGIDIEVNGAHRFYSYQILNWHEVVNDNFNGVNLAVTHCVLCYSSAVYETDLDFENAGLVYNNNELFTDTETKSLWSQILGTAISGKKIGEKLTEYPFNVTSWSDFKDTYPNGTALSDQTGYNYDYTSHPFGGYDTAKISYFPINNISYELANKAIIKGFFIDNKPFMVSDVIMSTTWAWNGEVANKGISVFYDTQNKITHVYLTDNNEQRLTFEFDIENNQFVDDQTKSTWSIDGFATAGELTGAQLVELTDYKQMFAMCFVGSYGNAIETLKNNSIGGSLLGSNLETEESDGTEE</sequence>
<comment type="caution">
    <text evidence="2">The sequence shown here is derived from an EMBL/GenBank/DDBJ whole genome shotgun (WGS) entry which is preliminary data.</text>
</comment>
<keyword evidence="1" id="KW-0812">Transmembrane</keyword>
<keyword evidence="1" id="KW-1133">Transmembrane helix</keyword>
<name>A0A2M8EPC0_9BACT</name>
<accession>A0A2M8EPC0</accession>
<evidence type="ECO:0000313" key="2">
    <source>
        <dbReference type="EMBL" id="PJC24517.1"/>
    </source>
</evidence>
<reference evidence="3" key="1">
    <citation type="submission" date="2017-09" db="EMBL/GenBank/DDBJ databases">
        <title>Depth-based differentiation of microbial function through sediment-hosted aquifers and enrichment of novel symbionts in the deep terrestrial subsurface.</title>
        <authorList>
            <person name="Probst A.J."/>
            <person name="Ladd B."/>
            <person name="Jarett J.K."/>
            <person name="Geller-Mcgrath D.E."/>
            <person name="Sieber C.M.K."/>
            <person name="Emerson J.B."/>
            <person name="Anantharaman K."/>
            <person name="Thomas B.C."/>
            <person name="Malmstrom R."/>
            <person name="Stieglmeier M."/>
            <person name="Klingl A."/>
            <person name="Woyke T."/>
            <person name="Ryan C.M."/>
            <person name="Banfield J.F."/>
        </authorList>
    </citation>
    <scope>NUCLEOTIDE SEQUENCE [LARGE SCALE GENOMIC DNA]</scope>
</reference>
<dbReference type="Proteomes" id="UP000230251">
    <property type="component" value="Unassembled WGS sequence"/>
</dbReference>
<dbReference type="InterPro" id="IPR021516">
    <property type="entry name" value="DUF3179"/>
</dbReference>
<evidence type="ECO:0008006" key="4">
    <source>
        <dbReference type="Google" id="ProtNLM"/>
    </source>
</evidence>
<feature type="transmembrane region" description="Helical" evidence="1">
    <location>
        <begin position="7"/>
        <end position="28"/>
    </location>
</feature>